<feature type="transmembrane region" description="Helical" evidence="8">
    <location>
        <begin position="360"/>
        <end position="379"/>
    </location>
</feature>
<dbReference type="EMBL" id="JAJNBZ010000046">
    <property type="protein sequence ID" value="MCE5173291.1"/>
    <property type="molecule type" value="Genomic_DNA"/>
</dbReference>
<feature type="transmembrane region" description="Helical" evidence="8">
    <location>
        <begin position="79"/>
        <end position="99"/>
    </location>
</feature>
<feature type="transmembrane region" description="Helical" evidence="8">
    <location>
        <begin position="162"/>
        <end position="179"/>
    </location>
</feature>
<keyword evidence="2" id="KW-1003">Cell membrane</keyword>
<evidence type="ECO:0000313" key="9">
    <source>
        <dbReference type="EMBL" id="MCE5173291.1"/>
    </source>
</evidence>
<dbReference type="PANTHER" id="PTHR33908">
    <property type="entry name" value="MANNOSYLTRANSFERASE YKCB-RELATED"/>
    <property type="match status" value="1"/>
</dbReference>
<evidence type="ECO:0000256" key="7">
    <source>
        <dbReference type="ARBA" id="ARBA00023136"/>
    </source>
</evidence>
<evidence type="ECO:0000256" key="6">
    <source>
        <dbReference type="ARBA" id="ARBA00022989"/>
    </source>
</evidence>
<gene>
    <name evidence="9" type="ORF">LQV63_28970</name>
</gene>
<dbReference type="PANTHER" id="PTHR33908:SF11">
    <property type="entry name" value="MEMBRANE PROTEIN"/>
    <property type="match status" value="1"/>
</dbReference>
<evidence type="ECO:0000256" key="5">
    <source>
        <dbReference type="ARBA" id="ARBA00022692"/>
    </source>
</evidence>
<evidence type="ECO:0000256" key="4">
    <source>
        <dbReference type="ARBA" id="ARBA00022679"/>
    </source>
</evidence>
<name>A0ABS8YNA4_9BACL</name>
<evidence type="ECO:0000256" key="2">
    <source>
        <dbReference type="ARBA" id="ARBA00022475"/>
    </source>
</evidence>
<sequence>MSEVSIPYFKRERSTAAAEEHKSRSLYWAIFAVVWVTEFIVGYYVSHKIGYMHTDAISRVANAFYVLYSGDPHLGAIGFIWNPLPSLVEIIFLVFYPLFPALASSGLAGVLMSSLFAGFTASLLVRAGDYHGISRWVSVGISLLFAFNPFMFLFGMNGLSDAPFIFFTMHAVIHLTYWMKDRHVGNLLKLSLSLALAFWTRYEAVPFAIGVGLVVVLALLYRLKKNKAEKQTPAKDKYQQAESALTLVWSPIVYSGLLWVFLNYIIMGNPFYFLNSEYSNVEQSAVLATDLKFQHLIGHPWNSFVFVLGKMLYFSIPLFGVVLLRIVNRRWQIWELVGLLGMVSSIVALQYLLIVKGTSFGWFRYFMYVFPITVAWLPYELSKVRRSWLNSSIILASLILSVVVLTGALFNPEVAPDENKMLHAYEHAAEMDVDRQVARYLDSELNKDTILMDSYSAYNVILNSDQPSRFIITSDANFRESLDDPRASGVDYILSPKPDSSSALSADNRLYPQFYERGAEWCELYKEFGNEHGGRWRIYKVKKKADVIEHES</sequence>
<evidence type="ECO:0000256" key="3">
    <source>
        <dbReference type="ARBA" id="ARBA00022676"/>
    </source>
</evidence>
<feature type="transmembrane region" description="Helical" evidence="8">
    <location>
        <begin position="336"/>
        <end position="354"/>
    </location>
</feature>
<dbReference type="Proteomes" id="UP001199916">
    <property type="component" value="Unassembled WGS sequence"/>
</dbReference>
<feature type="transmembrane region" description="Helical" evidence="8">
    <location>
        <begin position="26"/>
        <end position="45"/>
    </location>
</feature>
<dbReference type="InterPro" id="IPR050297">
    <property type="entry name" value="LipidA_mod_glycosyltrf_83"/>
</dbReference>
<organism evidence="9 10">
    <name type="scientific">Paenibacillus profundus</name>
    <dbReference type="NCBI Taxonomy" id="1173085"/>
    <lineage>
        <taxon>Bacteria</taxon>
        <taxon>Bacillati</taxon>
        <taxon>Bacillota</taxon>
        <taxon>Bacilli</taxon>
        <taxon>Bacillales</taxon>
        <taxon>Paenibacillaceae</taxon>
        <taxon>Paenibacillus</taxon>
    </lineage>
</organism>
<evidence type="ECO:0000256" key="1">
    <source>
        <dbReference type="ARBA" id="ARBA00004651"/>
    </source>
</evidence>
<comment type="subcellular location">
    <subcellularLocation>
        <location evidence="1">Cell membrane</location>
        <topology evidence="1">Multi-pass membrane protein</topology>
    </subcellularLocation>
</comment>
<evidence type="ECO:0000256" key="8">
    <source>
        <dbReference type="SAM" id="Phobius"/>
    </source>
</evidence>
<dbReference type="RefSeq" id="WP_233699263.1">
    <property type="nucleotide sequence ID" value="NZ_JAJNBZ010000046.1"/>
</dbReference>
<comment type="caution">
    <text evidence="9">The sequence shown here is derived from an EMBL/GenBank/DDBJ whole genome shotgun (WGS) entry which is preliminary data.</text>
</comment>
<proteinExistence type="predicted"/>
<feature type="transmembrane region" description="Helical" evidence="8">
    <location>
        <begin position="106"/>
        <end position="127"/>
    </location>
</feature>
<keyword evidence="5 8" id="KW-0812">Transmembrane</keyword>
<keyword evidence="3" id="KW-0328">Glycosyltransferase</keyword>
<feature type="transmembrane region" description="Helical" evidence="8">
    <location>
        <begin position="199"/>
        <end position="223"/>
    </location>
</feature>
<keyword evidence="7 8" id="KW-0472">Membrane</keyword>
<protein>
    <recommendedName>
        <fullName evidence="11">Glycosyltransferase RgtA/B/C/D-like domain-containing protein</fullName>
    </recommendedName>
</protein>
<evidence type="ECO:0008006" key="11">
    <source>
        <dbReference type="Google" id="ProtNLM"/>
    </source>
</evidence>
<evidence type="ECO:0000313" key="10">
    <source>
        <dbReference type="Proteomes" id="UP001199916"/>
    </source>
</evidence>
<feature type="transmembrane region" description="Helical" evidence="8">
    <location>
        <begin position="244"/>
        <end position="266"/>
    </location>
</feature>
<feature type="transmembrane region" description="Helical" evidence="8">
    <location>
        <begin position="391"/>
        <end position="410"/>
    </location>
</feature>
<feature type="transmembrane region" description="Helical" evidence="8">
    <location>
        <begin position="301"/>
        <end position="324"/>
    </location>
</feature>
<accession>A0ABS8YNA4</accession>
<keyword evidence="4" id="KW-0808">Transferase</keyword>
<keyword evidence="6 8" id="KW-1133">Transmembrane helix</keyword>
<feature type="transmembrane region" description="Helical" evidence="8">
    <location>
        <begin position="133"/>
        <end position="155"/>
    </location>
</feature>
<reference evidence="9 10" key="1">
    <citation type="submission" date="2021-11" db="EMBL/GenBank/DDBJ databases">
        <title>Draft genome sequence of Paenibacillus profundus YoMME, a new Gram-positive bacteria with exoelectrogenic properties.</title>
        <authorList>
            <person name="Hubenova Y."/>
            <person name="Hubenova E."/>
            <person name="Manasiev Y."/>
            <person name="Peykov S."/>
            <person name="Mitov M."/>
        </authorList>
    </citation>
    <scope>NUCLEOTIDE SEQUENCE [LARGE SCALE GENOMIC DNA]</scope>
    <source>
        <strain evidence="9 10">YoMME</strain>
    </source>
</reference>
<keyword evidence="10" id="KW-1185">Reference proteome</keyword>